<comment type="caution">
    <text evidence="2">The sequence shown here is derived from an EMBL/GenBank/DDBJ whole genome shotgun (WGS) entry which is preliminary data.</text>
</comment>
<accession>A0ABR3GLY7</accession>
<dbReference type="EMBL" id="JBBBZM010000047">
    <property type="protein sequence ID" value="KAL0636581.1"/>
    <property type="molecule type" value="Genomic_DNA"/>
</dbReference>
<evidence type="ECO:0000313" key="2">
    <source>
        <dbReference type="EMBL" id="KAL0636581.1"/>
    </source>
</evidence>
<proteinExistence type="predicted"/>
<evidence type="ECO:0000313" key="3">
    <source>
        <dbReference type="Proteomes" id="UP001447188"/>
    </source>
</evidence>
<evidence type="ECO:0000256" key="1">
    <source>
        <dbReference type="SAM" id="MobiDB-lite"/>
    </source>
</evidence>
<name>A0ABR3GLY7_9PEZI</name>
<gene>
    <name evidence="2" type="ORF">Q9L58_004425</name>
</gene>
<protein>
    <submittedName>
        <fullName evidence="2">Uncharacterized protein</fullName>
    </submittedName>
</protein>
<organism evidence="2 3">
    <name type="scientific">Discina gigas</name>
    <dbReference type="NCBI Taxonomy" id="1032678"/>
    <lineage>
        <taxon>Eukaryota</taxon>
        <taxon>Fungi</taxon>
        <taxon>Dikarya</taxon>
        <taxon>Ascomycota</taxon>
        <taxon>Pezizomycotina</taxon>
        <taxon>Pezizomycetes</taxon>
        <taxon>Pezizales</taxon>
        <taxon>Discinaceae</taxon>
        <taxon>Discina</taxon>
    </lineage>
</organism>
<feature type="compositionally biased region" description="Acidic residues" evidence="1">
    <location>
        <begin position="274"/>
        <end position="283"/>
    </location>
</feature>
<keyword evidence="3" id="KW-1185">Reference proteome</keyword>
<sequence length="333" mass="38245">MHKGRLDDDRDRQIINLKRELVESIKIADEHSRAAKSHWEQCQQLKEILNQRDLNITELTETILRTVRSGATTTRDDDYFEGEFARLANAIHQWVFRYFNPVSDINHGALPNKVKECLERTVFEYATLRDHKVKRKDIEAAVSERIYNFIFRKPFLFGKHGTSYNGVRPIVGGTDLEKRNWEVQTLELAMKTNNYQDQLRESTFSFAQELFHEFEALAKEGSREYRHKSLCAILEQAVKLCTETARQVSQIRLPKIVPGSEYNPGTMEDRSSAADEDDDEEEGGAQGFSVQMVLVPPVNRLGFDEAGKFLKPILIRKGTVIAVRLDGEQDVAL</sequence>
<dbReference type="Proteomes" id="UP001447188">
    <property type="component" value="Unassembled WGS sequence"/>
</dbReference>
<reference evidence="2 3" key="1">
    <citation type="submission" date="2024-02" db="EMBL/GenBank/DDBJ databases">
        <title>Discinaceae phylogenomics.</title>
        <authorList>
            <person name="Dirks A.C."/>
            <person name="James T.Y."/>
        </authorList>
    </citation>
    <scope>NUCLEOTIDE SEQUENCE [LARGE SCALE GENOMIC DNA]</scope>
    <source>
        <strain evidence="2 3">ACD0624</strain>
    </source>
</reference>
<feature type="region of interest" description="Disordered" evidence="1">
    <location>
        <begin position="259"/>
        <end position="286"/>
    </location>
</feature>